<evidence type="ECO:0000313" key="2">
    <source>
        <dbReference type="EMBL" id="KAK6344421.1"/>
    </source>
</evidence>
<dbReference type="EMBL" id="JAVHNQ010000006">
    <property type="protein sequence ID" value="KAK6344421.1"/>
    <property type="molecule type" value="Genomic_DNA"/>
</dbReference>
<gene>
    <name evidence="2" type="ORF">TWF696_008058</name>
</gene>
<evidence type="ECO:0000256" key="1">
    <source>
        <dbReference type="SAM" id="MobiDB-lite"/>
    </source>
</evidence>
<dbReference type="Proteomes" id="UP001375240">
    <property type="component" value="Unassembled WGS sequence"/>
</dbReference>
<name>A0AAV9UT55_9PEZI</name>
<evidence type="ECO:0000313" key="3">
    <source>
        <dbReference type="Proteomes" id="UP001375240"/>
    </source>
</evidence>
<organism evidence="2 3">
    <name type="scientific">Orbilia brochopaga</name>
    <dbReference type="NCBI Taxonomy" id="3140254"/>
    <lineage>
        <taxon>Eukaryota</taxon>
        <taxon>Fungi</taxon>
        <taxon>Dikarya</taxon>
        <taxon>Ascomycota</taxon>
        <taxon>Pezizomycotina</taxon>
        <taxon>Orbiliomycetes</taxon>
        <taxon>Orbiliales</taxon>
        <taxon>Orbiliaceae</taxon>
        <taxon>Orbilia</taxon>
    </lineage>
</organism>
<dbReference type="AlphaFoldDB" id="A0AAV9UT55"/>
<accession>A0AAV9UT55</accession>
<sequence length="266" mass="30931">MSPQQTNLKRGRPDSPTSAPEGRAHKDSKLTVVEDWSAELAMQTSLFACDPTICSCGDILCWPGPSQPRLAKPAPKPSPEAGSDRVFYELALEMKRFPQHQVIREIFVEHLLSDIPALGYQGGTWKERERVIRSYPFFPVFRSIMLRLLDGTTRPSPDRAFWYEMYNSPTFSAADVAEALYYIKPRFNHCQWNFIEGCFRYWTRYPLVKAWRERLGDEDVYGTSIVVDDSSDRRSRVFRAWQEDQDGYEPFEYLLPPKFDIRNPLQ</sequence>
<protein>
    <submittedName>
        <fullName evidence="2">Uncharacterized protein</fullName>
    </submittedName>
</protein>
<keyword evidence="3" id="KW-1185">Reference proteome</keyword>
<reference evidence="2 3" key="1">
    <citation type="submission" date="2019-10" db="EMBL/GenBank/DDBJ databases">
        <authorList>
            <person name="Palmer J.M."/>
        </authorList>
    </citation>
    <scope>NUCLEOTIDE SEQUENCE [LARGE SCALE GENOMIC DNA]</scope>
    <source>
        <strain evidence="2 3">TWF696</strain>
    </source>
</reference>
<proteinExistence type="predicted"/>
<comment type="caution">
    <text evidence="2">The sequence shown here is derived from an EMBL/GenBank/DDBJ whole genome shotgun (WGS) entry which is preliminary data.</text>
</comment>
<feature type="region of interest" description="Disordered" evidence="1">
    <location>
        <begin position="1"/>
        <end position="28"/>
    </location>
</feature>